<keyword evidence="5" id="KW-0999">Mitochondrion inner membrane</keyword>
<evidence type="ECO:0000256" key="1">
    <source>
        <dbReference type="ARBA" id="ARBA00004434"/>
    </source>
</evidence>
<evidence type="ECO:0000256" key="9">
    <source>
        <dbReference type="ARBA" id="ARBA00023136"/>
    </source>
</evidence>
<dbReference type="InterPro" id="IPR036548">
    <property type="entry name" value="Cyt_c_oxidase_su8_sf"/>
</dbReference>
<dbReference type="InterPro" id="IPR003205">
    <property type="entry name" value="Cyt_c_oxidase_su8"/>
</dbReference>
<comment type="similarity">
    <text evidence="3">Belongs to the cytochrome c oxidase VIII family.</text>
</comment>
<comment type="pathway">
    <text evidence="2">Energy metabolism; oxidative phosphorylation.</text>
</comment>
<dbReference type="OrthoDB" id="8931496at2759"/>
<keyword evidence="9 10" id="KW-0472">Membrane</keyword>
<dbReference type="RefSeq" id="XP_026159022.1">
    <property type="nucleotide sequence ID" value="XM_026303237.2"/>
</dbReference>
<dbReference type="GO" id="GO:0005743">
    <property type="term" value="C:mitochondrial inner membrane"/>
    <property type="evidence" value="ECO:0007669"/>
    <property type="project" value="UniProtKB-SubCell"/>
</dbReference>
<dbReference type="CDD" id="cd00930">
    <property type="entry name" value="Cyt_c_Oxidase_VIII"/>
    <property type="match status" value="1"/>
</dbReference>
<dbReference type="GeneTree" id="ENSGT01150000287199"/>
<comment type="subcellular location">
    <subcellularLocation>
        <location evidence="1">Mitochondrion inner membrane</location>
        <topology evidence="1">Single-pass membrane protein</topology>
    </subcellularLocation>
</comment>
<evidence type="ECO:0000256" key="10">
    <source>
        <dbReference type="SAM" id="Phobius"/>
    </source>
</evidence>
<evidence type="ECO:0000256" key="5">
    <source>
        <dbReference type="ARBA" id="ARBA00022792"/>
    </source>
</evidence>
<sequence>MPGFLRTIASRLTPALRGHTITQRATLYSKPGKENVGLVETFIGMTLFSLVILGPSGWILSHLEDYKKRE</sequence>
<dbReference type="PANTHER" id="PTHR16717">
    <property type="entry name" value="CYTOCHROME C OXIDASE POLYPEPTIDE VIII"/>
    <property type="match status" value="1"/>
</dbReference>
<evidence type="ECO:0000256" key="4">
    <source>
        <dbReference type="ARBA" id="ARBA00022692"/>
    </source>
</evidence>
<evidence type="ECO:0000256" key="2">
    <source>
        <dbReference type="ARBA" id="ARBA00004673"/>
    </source>
</evidence>
<evidence type="ECO:0000313" key="12">
    <source>
        <dbReference type="Proteomes" id="UP000261640"/>
    </source>
</evidence>
<organism evidence="11 12">
    <name type="scientific">Mastacembelus armatus</name>
    <name type="common">zig-zag eel</name>
    <dbReference type="NCBI Taxonomy" id="205130"/>
    <lineage>
        <taxon>Eukaryota</taxon>
        <taxon>Metazoa</taxon>
        <taxon>Chordata</taxon>
        <taxon>Craniata</taxon>
        <taxon>Vertebrata</taxon>
        <taxon>Euteleostomi</taxon>
        <taxon>Actinopterygii</taxon>
        <taxon>Neopterygii</taxon>
        <taxon>Teleostei</taxon>
        <taxon>Neoteleostei</taxon>
        <taxon>Acanthomorphata</taxon>
        <taxon>Anabantaria</taxon>
        <taxon>Synbranchiformes</taxon>
        <taxon>Mastacembelidae</taxon>
        <taxon>Mastacembelus</taxon>
    </lineage>
</organism>
<evidence type="ECO:0000256" key="8">
    <source>
        <dbReference type="ARBA" id="ARBA00023128"/>
    </source>
</evidence>
<dbReference type="PANTHER" id="PTHR16717:SF8">
    <property type="entry name" value="CYTOCHROME C OXIDASE SUBUNIT 8A"/>
    <property type="match status" value="1"/>
</dbReference>
<keyword evidence="8" id="KW-0496">Mitochondrion</keyword>
<dbReference type="GeneID" id="113128154"/>
<proteinExistence type="inferred from homology"/>
<evidence type="ECO:0000313" key="11">
    <source>
        <dbReference type="Ensembl" id="ENSMAMP00000024544.1"/>
    </source>
</evidence>
<keyword evidence="12" id="KW-1185">Reference proteome</keyword>
<reference evidence="11" key="1">
    <citation type="submission" date="2025-08" db="UniProtKB">
        <authorList>
            <consortium name="Ensembl"/>
        </authorList>
    </citation>
    <scope>IDENTIFICATION</scope>
</reference>
<dbReference type="InParanoid" id="A0A3Q3MW54"/>
<dbReference type="GO" id="GO:0006123">
    <property type="term" value="P:mitochondrial electron transport, cytochrome c to oxygen"/>
    <property type="evidence" value="ECO:0007669"/>
    <property type="project" value="InterPro"/>
</dbReference>
<dbReference type="STRING" id="205130.ENSMAMP00000024544"/>
<name>A0A3Q3MW54_9TELE</name>
<evidence type="ECO:0000256" key="7">
    <source>
        <dbReference type="ARBA" id="ARBA00022989"/>
    </source>
</evidence>
<keyword evidence="7 10" id="KW-1133">Transmembrane helix</keyword>
<accession>A0A3Q3MW54</accession>
<dbReference type="FunCoup" id="A0A3Q3MW54">
    <property type="interactions" value="623"/>
</dbReference>
<evidence type="ECO:0000256" key="6">
    <source>
        <dbReference type="ARBA" id="ARBA00022946"/>
    </source>
</evidence>
<reference evidence="11" key="2">
    <citation type="submission" date="2025-09" db="UniProtKB">
        <authorList>
            <consortium name="Ensembl"/>
        </authorList>
    </citation>
    <scope>IDENTIFICATION</scope>
</reference>
<dbReference type="AlphaFoldDB" id="A0A3Q3MW54"/>
<feature type="transmembrane region" description="Helical" evidence="10">
    <location>
        <begin position="41"/>
        <end position="60"/>
    </location>
</feature>
<dbReference type="SUPFAM" id="SSF81431">
    <property type="entry name" value="Mitochondrial cytochrome c oxidase subunit VIIIb (aka IX)"/>
    <property type="match status" value="1"/>
</dbReference>
<dbReference type="FunFam" id="4.10.81.10:FF:000001">
    <property type="entry name" value="Cytochrome c oxidase subunit 8B, mitochondrial"/>
    <property type="match status" value="1"/>
</dbReference>
<dbReference type="Pfam" id="PF02285">
    <property type="entry name" value="COX8"/>
    <property type="match status" value="1"/>
</dbReference>
<evidence type="ECO:0000256" key="3">
    <source>
        <dbReference type="ARBA" id="ARBA00010117"/>
    </source>
</evidence>
<dbReference type="UniPathway" id="UPA00705"/>
<keyword evidence="4 10" id="KW-0812">Transmembrane</keyword>
<protein>
    <submittedName>
        <fullName evidence="11">Cytochrome c oxidase subunit 8A, mitochondrial-like</fullName>
    </submittedName>
</protein>
<dbReference type="Gene3D" id="4.10.81.10">
    <property type="entry name" value="Cytochrome c oxidase, subunit 8"/>
    <property type="match status" value="1"/>
</dbReference>
<dbReference type="GO" id="GO:0045277">
    <property type="term" value="C:respiratory chain complex IV"/>
    <property type="evidence" value="ECO:0007669"/>
    <property type="project" value="InterPro"/>
</dbReference>
<keyword evidence="6" id="KW-0809">Transit peptide</keyword>
<dbReference type="Proteomes" id="UP000261640">
    <property type="component" value="Unplaced"/>
</dbReference>
<dbReference type="Ensembl" id="ENSMAMT00000025177.2">
    <property type="protein sequence ID" value="ENSMAMP00000024544.1"/>
    <property type="gene ID" value="ENSMAMG00000016509.2"/>
</dbReference>